<protein>
    <submittedName>
        <fullName evidence="1">Uncharacterized protein</fullName>
    </submittedName>
</protein>
<sequence length="79" mass="9181">MDQMQTVLFIETLTARKEALKVSIKEAKKQSKDLNIFQTYQKGLLDGAVISYENEIEAIDVYLQYLQACEKDKLQKELH</sequence>
<organism evidence="1 2">
    <name type="scientific">Bacillus phage v_B-Bak10</name>
    <dbReference type="NCBI Taxonomy" id="2094736"/>
    <lineage>
        <taxon>Viruses</taxon>
        <taxon>Duplodnaviria</taxon>
        <taxon>Heunggongvirae</taxon>
        <taxon>Uroviricota</taxon>
        <taxon>Caudoviricetes</taxon>
        <taxon>Sejongvirinae</taxon>
        <taxon>Basiliskvirus</taxon>
        <taxon>Basiliskvirus bak10</taxon>
    </lineage>
</organism>
<dbReference type="Proteomes" id="UP000262714">
    <property type="component" value="Segment"/>
</dbReference>
<proteinExistence type="predicted"/>
<keyword evidence="2" id="KW-1185">Reference proteome</keyword>
<accession>A0A385IK44</accession>
<reference evidence="1 2" key="1">
    <citation type="submission" date="2018-02" db="EMBL/GenBank/DDBJ databases">
        <title>Genomic characterization of three novel Basilisk-like phages infecting Bacillus anthracis.</title>
        <authorList>
            <person name="Farlow J."/>
            <person name="Bolkvadze D."/>
            <person name="Leshkasheli L."/>
            <person name="Kusradze I."/>
            <person name="Kotorashvili A."/>
            <person name="Kotaria N."/>
            <person name="Balarjishvili N."/>
            <person name="Kvachadze L."/>
            <person name="Nikolich M."/>
            <person name="Kutateladze M."/>
        </authorList>
    </citation>
    <scope>NUCLEOTIDE SEQUENCE [LARGE SCALE GENOMIC DNA]</scope>
</reference>
<gene>
    <name evidence="1" type="ORF">vBBBak10_010</name>
</gene>
<evidence type="ECO:0000313" key="1">
    <source>
        <dbReference type="EMBL" id="AXY83284.1"/>
    </source>
</evidence>
<name>A0A385IK44_9CAUD</name>
<dbReference type="EMBL" id="MG967618">
    <property type="protein sequence ID" value="AXY83284.1"/>
    <property type="molecule type" value="Genomic_DNA"/>
</dbReference>
<evidence type="ECO:0000313" key="2">
    <source>
        <dbReference type="Proteomes" id="UP000262714"/>
    </source>
</evidence>